<keyword evidence="8" id="KW-1185">Reference proteome</keyword>
<evidence type="ECO:0000256" key="6">
    <source>
        <dbReference type="SAM" id="SignalP"/>
    </source>
</evidence>
<keyword evidence="2" id="KW-0479">Metal-binding</keyword>
<evidence type="ECO:0000256" key="4">
    <source>
        <dbReference type="ARBA" id="ARBA00022842"/>
    </source>
</evidence>
<dbReference type="Proteomes" id="UP000541352">
    <property type="component" value="Unassembled WGS sequence"/>
</dbReference>
<dbReference type="Gene3D" id="3.20.20.370">
    <property type="entry name" value="Glycoside hydrolase/deacetylase"/>
    <property type="match status" value="1"/>
</dbReference>
<keyword evidence="6" id="KW-0732">Signal</keyword>
<evidence type="ECO:0000313" key="8">
    <source>
        <dbReference type="Proteomes" id="UP000541352"/>
    </source>
</evidence>
<comment type="cofactor">
    <cofactor evidence="1">
        <name>Mg(2+)</name>
        <dbReference type="ChEBI" id="CHEBI:18420"/>
    </cofactor>
</comment>
<reference evidence="7 8" key="1">
    <citation type="submission" date="2020-08" db="EMBL/GenBank/DDBJ databases">
        <title>Genomic Encyclopedia of Type Strains, Phase IV (KMG-IV): sequencing the most valuable type-strain genomes for metagenomic binning, comparative biology and taxonomic classification.</title>
        <authorList>
            <person name="Goeker M."/>
        </authorList>
    </citation>
    <scope>NUCLEOTIDE SEQUENCE [LARGE SCALE GENOMIC DNA]</scope>
    <source>
        <strain evidence="7 8">DSM 17976</strain>
    </source>
</reference>
<dbReference type="AlphaFoldDB" id="A0A7W6EPY6"/>
<dbReference type="GO" id="GO:0019213">
    <property type="term" value="F:deacetylase activity"/>
    <property type="evidence" value="ECO:0007669"/>
    <property type="project" value="TreeGrafter"/>
</dbReference>
<comment type="caution">
    <text evidence="7">The sequence shown here is derived from an EMBL/GenBank/DDBJ whole genome shotgun (WGS) entry which is preliminary data.</text>
</comment>
<evidence type="ECO:0000256" key="5">
    <source>
        <dbReference type="ARBA" id="ARBA00023277"/>
    </source>
</evidence>
<dbReference type="GO" id="GO:0005975">
    <property type="term" value="P:carbohydrate metabolic process"/>
    <property type="evidence" value="ECO:0007669"/>
    <property type="project" value="InterPro"/>
</dbReference>
<dbReference type="InterPro" id="IPR011330">
    <property type="entry name" value="Glyco_hydro/deAcase_b/a-brl"/>
</dbReference>
<dbReference type="Pfam" id="PF04794">
    <property type="entry name" value="YdjC"/>
    <property type="match status" value="1"/>
</dbReference>
<gene>
    <name evidence="7" type="ORF">FHS57_001824</name>
</gene>
<feature type="signal peptide" evidence="6">
    <location>
        <begin position="1"/>
        <end position="17"/>
    </location>
</feature>
<dbReference type="GO" id="GO:0046872">
    <property type="term" value="F:metal ion binding"/>
    <property type="evidence" value="ECO:0007669"/>
    <property type="project" value="UniProtKB-KW"/>
</dbReference>
<evidence type="ECO:0000256" key="3">
    <source>
        <dbReference type="ARBA" id="ARBA00022801"/>
    </source>
</evidence>
<name>A0A7W6EPY6_9BACT</name>
<evidence type="ECO:0000313" key="7">
    <source>
        <dbReference type="EMBL" id="MBB3837827.1"/>
    </source>
</evidence>
<accession>A0A7W6EPY6</accession>
<evidence type="ECO:0008006" key="9">
    <source>
        <dbReference type="Google" id="ProtNLM"/>
    </source>
</evidence>
<keyword evidence="4" id="KW-0460">Magnesium</keyword>
<evidence type="ECO:0000256" key="2">
    <source>
        <dbReference type="ARBA" id="ARBA00022723"/>
    </source>
</evidence>
<dbReference type="GO" id="GO:0016787">
    <property type="term" value="F:hydrolase activity"/>
    <property type="evidence" value="ECO:0007669"/>
    <property type="project" value="UniProtKB-KW"/>
</dbReference>
<dbReference type="PANTHER" id="PTHR31609:SF1">
    <property type="entry name" value="CARBOHYDRATE DEACETYLASE"/>
    <property type="match status" value="1"/>
</dbReference>
<proteinExistence type="predicted"/>
<evidence type="ECO:0000256" key="1">
    <source>
        <dbReference type="ARBA" id="ARBA00001946"/>
    </source>
</evidence>
<sequence>MKKILIAFLFLAQSLLAQTSNEIRLIIRSDDIGFCHTANAACMKVYTYGISRSVEILATAPWFMEAVKMLKTQPNYDVGVHLCLTSEWENLKWRPLTSAPSLTDADGYFPQFVWENKKLKDSPYLLQKTINVAEVEREFRAQIELVKKHLPWASHLSAHMGCTNATAEVKTMVERLSKEYNLPIQMPKDVQYVRGFGGADKSPEQKEKDLVEILKNLPAGTHFLVEHPGYDSGDMKGVGHVGYENVAYDREGVTRAFTSAEVKKIIAERGIKLVSIKEAMQGK</sequence>
<keyword evidence="5" id="KW-0119">Carbohydrate metabolism</keyword>
<dbReference type="EMBL" id="JACIBY010000003">
    <property type="protein sequence ID" value="MBB3837827.1"/>
    <property type="molecule type" value="Genomic_DNA"/>
</dbReference>
<keyword evidence="3" id="KW-0378">Hydrolase</keyword>
<dbReference type="PANTHER" id="PTHR31609">
    <property type="entry name" value="YDJC DEACETYLASE FAMILY MEMBER"/>
    <property type="match status" value="1"/>
</dbReference>
<dbReference type="InterPro" id="IPR006879">
    <property type="entry name" value="YdjC-like"/>
</dbReference>
<feature type="chain" id="PRO_5030607219" description="ChbG/HpnK family deacetylase" evidence="6">
    <location>
        <begin position="18"/>
        <end position="283"/>
    </location>
</feature>
<protein>
    <recommendedName>
        <fullName evidence="9">ChbG/HpnK family deacetylase</fullName>
    </recommendedName>
</protein>
<dbReference type="RefSeq" id="WP_183972687.1">
    <property type="nucleotide sequence ID" value="NZ_JACIBY010000003.1"/>
</dbReference>
<dbReference type="SUPFAM" id="SSF88713">
    <property type="entry name" value="Glycoside hydrolase/deacetylase"/>
    <property type="match status" value="1"/>
</dbReference>
<organism evidence="7 8">
    <name type="scientific">Runella defluvii</name>
    <dbReference type="NCBI Taxonomy" id="370973"/>
    <lineage>
        <taxon>Bacteria</taxon>
        <taxon>Pseudomonadati</taxon>
        <taxon>Bacteroidota</taxon>
        <taxon>Cytophagia</taxon>
        <taxon>Cytophagales</taxon>
        <taxon>Spirosomataceae</taxon>
        <taxon>Runella</taxon>
    </lineage>
</organism>